<evidence type="ECO:0000313" key="5">
    <source>
        <dbReference type="Proteomes" id="UP000094652"/>
    </source>
</evidence>
<feature type="domain" description="Cadherin-like beta-sandwich-like" evidence="3">
    <location>
        <begin position="53"/>
        <end position="135"/>
    </location>
</feature>
<dbReference type="STRING" id="394958.BGI42_12815"/>
<feature type="domain" description="Cadherin-like beta-sandwich-like" evidence="3">
    <location>
        <begin position="146"/>
        <end position="232"/>
    </location>
</feature>
<dbReference type="OrthoDB" id="9783374at2"/>
<organism evidence="4 5">
    <name type="scientific">Clostridium taeniosporum</name>
    <dbReference type="NCBI Taxonomy" id="394958"/>
    <lineage>
        <taxon>Bacteria</taxon>
        <taxon>Bacillati</taxon>
        <taxon>Bacillota</taxon>
        <taxon>Clostridia</taxon>
        <taxon>Eubacteriales</taxon>
        <taxon>Clostridiaceae</taxon>
        <taxon>Clostridium</taxon>
    </lineage>
</organism>
<evidence type="ECO:0000256" key="1">
    <source>
        <dbReference type="ARBA" id="ARBA00022737"/>
    </source>
</evidence>
<evidence type="ECO:0000259" key="3">
    <source>
        <dbReference type="Pfam" id="PF12733"/>
    </source>
</evidence>
<dbReference type="Gene3D" id="2.10.270.10">
    <property type="entry name" value="Cholin Binding"/>
    <property type="match status" value="2"/>
</dbReference>
<dbReference type="InterPro" id="IPR018337">
    <property type="entry name" value="Cell_wall/Cho-bd_repeat"/>
</dbReference>
<dbReference type="InterPro" id="IPR025883">
    <property type="entry name" value="Cadherin-like_domain"/>
</dbReference>
<keyword evidence="5" id="KW-1185">Reference proteome</keyword>
<keyword evidence="1" id="KW-0677">Repeat</keyword>
<sequence length="477" mass="56757">MSLKKFFRNIIICFLVINLFSVLEPSEYLNFINKKVYASNKVYLDNIYLSDKYDIDFSKKKYSYVLDVDKSLEEIIVRARPEDHDDTVRINGEIISRDDKYREIVPLEMGKNKIEIEVRDDNSATTAMYTLYIYRGGNEYNYLLDDINIDSSNIGFKKDKNFYNIEIDDDTSKVILKAVTKDEKYKVIVNGTELDYPNLIRIRFSGIGKYEIKIKVIDKETNRFKEYNLDMYVGIPISPDVSNAINSVIKPNQWVIVNGRWRYNDSLGKPITDKWFYDINYGKYFYLNRRGNMRTGWFCVDSNWYCSASNGERQTGWILEDDEWYYLGYDGIMRTGWVLYKDKWYFLDSVGAMQIGWIPYKGNWYILNNNGEMVTGWITYNKNRYFLRNDGRMAVGWLKNQNDWYYFNADGSMKSGEWLFYSGNWYYINYIGTMRIGWLYKNNKYYYFNEDGTMNTTTKTIDGYTYNFNKDGSVNFN</sequence>
<dbReference type="AlphaFoldDB" id="A0A1D7XMJ1"/>
<dbReference type="Proteomes" id="UP000094652">
    <property type="component" value="Chromosome"/>
</dbReference>
<dbReference type="EMBL" id="CP017253">
    <property type="protein sequence ID" value="AOR24565.1"/>
    <property type="molecule type" value="Genomic_DNA"/>
</dbReference>
<accession>A0A1D7XMJ1</accession>
<evidence type="ECO:0000313" key="4">
    <source>
        <dbReference type="EMBL" id="AOR24565.1"/>
    </source>
</evidence>
<protein>
    <submittedName>
        <fullName evidence="4">Cell wall-binding protein</fullName>
    </submittedName>
</protein>
<feature type="repeat" description="Cell wall-binding" evidence="2">
    <location>
        <begin position="314"/>
        <end position="333"/>
    </location>
</feature>
<dbReference type="KEGG" id="ctae:BGI42_12815"/>
<feature type="repeat" description="Cell wall-binding" evidence="2">
    <location>
        <begin position="394"/>
        <end position="413"/>
    </location>
</feature>
<dbReference type="PROSITE" id="PS51170">
    <property type="entry name" value="CW"/>
    <property type="match status" value="5"/>
</dbReference>
<dbReference type="Gene3D" id="2.20.120.10">
    <property type="entry name" value="Multimodular pneumococcal cell wall endolysin, domain 3"/>
    <property type="match status" value="2"/>
</dbReference>
<feature type="repeat" description="Cell wall-binding" evidence="2">
    <location>
        <begin position="334"/>
        <end position="353"/>
    </location>
</feature>
<feature type="repeat" description="Cell wall-binding" evidence="2">
    <location>
        <begin position="435"/>
        <end position="454"/>
    </location>
</feature>
<gene>
    <name evidence="4" type="ORF">BGI42_12815</name>
</gene>
<dbReference type="SUPFAM" id="SSF69360">
    <property type="entry name" value="Cell wall binding repeat"/>
    <property type="match status" value="2"/>
</dbReference>
<feature type="repeat" description="Cell wall-binding" evidence="2">
    <location>
        <begin position="354"/>
        <end position="373"/>
    </location>
</feature>
<dbReference type="Pfam" id="PF01473">
    <property type="entry name" value="Choline_bind_1"/>
    <property type="match status" value="3"/>
</dbReference>
<proteinExistence type="predicted"/>
<dbReference type="Pfam" id="PF19127">
    <property type="entry name" value="Choline_bind_3"/>
    <property type="match status" value="2"/>
</dbReference>
<reference evidence="5" key="1">
    <citation type="submission" date="2016-09" db="EMBL/GenBank/DDBJ databases">
        <title>Genomics of Clostridium taeniosporum, an organism which forms endospores with ribbon-like appendages.</title>
        <authorList>
            <person name="Walker J.R."/>
        </authorList>
    </citation>
    <scope>NUCLEOTIDE SEQUENCE [LARGE SCALE GENOMIC DNA]</scope>
    <source>
        <strain evidence="5">1/k</strain>
    </source>
</reference>
<evidence type="ECO:0000256" key="2">
    <source>
        <dbReference type="PROSITE-ProRule" id="PRU00591"/>
    </source>
</evidence>
<dbReference type="Pfam" id="PF12733">
    <property type="entry name" value="Cadherin-like"/>
    <property type="match status" value="2"/>
</dbReference>
<name>A0A1D7XMJ1_9CLOT</name>